<evidence type="ECO:0008006" key="8">
    <source>
        <dbReference type="Google" id="ProtNLM"/>
    </source>
</evidence>
<reference evidence="6 7" key="1">
    <citation type="journal article" date="2023" name="bioRxiv">
        <title>Genome report: Whole genome sequence and annotation of Penstemon davidsonii.</title>
        <authorList>
            <person name="Ostevik K.L."/>
            <person name="Alabady M."/>
            <person name="Zhang M."/>
            <person name="Rausher M.D."/>
        </authorList>
    </citation>
    <scope>NUCLEOTIDE SEQUENCE [LARGE SCALE GENOMIC DNA]</scope>
    <source>
        <strain evidence="6">DNT005</strain>
        <tissue evidence="6">Whole leaf</tissue>
    </source>
</reference>
<keyword evidence="4" id="KW-0143">Chaperone</keyword>
<dbReference type="InterPro" id="IPR018124">
    <property type="entry name" value="Calret/calnex_CS"/>
</dbReference>
<evidence type="ECO:0000313" key="6">
    <source>
        <dbReference type="EMBL" id="KAK4487909.1"/>
    </source>
</evidence>
<evidence type="ECO:0000256" key="3">
    <source>
        <dbReference type="ARBA" id="ARBA00022824"/>
    </source>
</evidence>
<evidence type="ECO:0000256" key="2">
    <source>
        <dbReference type="ARBA" id="ARBA00010983"/>
    </source>
</evidence>
<dbReference type="Gene3D" id="2.60.120.200">
    <property type="match status" value="1"/>
</dbReference>
<dbReference type="Gene3D" id="2.10.250.10">
    <property type="entry name" value="Calreticulin/calnexin, P domain"/>
    <property type="match status" value="1"/>
</dbReference>
<name>A0ABR0DF93_9LAMI</name>
<dbReference type="SUPFAM" id="SSF49899">
    <property type="entry name" value="Concanavalin A-like lectins/glucanases"/>
    <property type="match status" value="1"/>
</dbReference>
<dbReference type="InterPro" id="IPR013320">
    <property type="entry name" value="ConA-like_dom_sf"/>
</dbReference>
<comment type="similarity">
    <text evidence="2">Belongs to the calreticulin family.</text>
</comment>
<feature type="compositionally biased region" description="Basic and acidic residues" evidence="5">
    <location>
        <begin position="1165"/>
        <end position="1192"/>
    </location>
</feature>
<feature type="compositionally biased region" description="Basic residues" evidence="5">
    <location>
        <begin position="441"/>
        <end position="458"/>
    </location>
</feature>
<dbReference type="PANTHER" id="PTHR11073">
    <property type="entry name" value="CALRETICULIN AND CALNEXIN"/>
    <property type="match status" value="1"/>
</dbReference>
<feature type="region of interest" description="Disordered" evidence="5">
    <location>
        <begin position="1291"/>
        <end position="1357"/>
    </location>
</feature>
<feature type="compositionally biased region" description="Basic and acidic residues" evidence="5">
    <location>
        <begin position="253"/>
        <end position="263"/>
    </location>
</feature>
<dbReference type="PROSITE" id="PS00804">
    <property type="entry name" value="CALRETICULIN_2"/>
    <property type="match status" value="1"/>
</dbReference>
<evidence type="ECO:0000256" key="5">
    <source>
        <dbReference type="SAM" id="MobiDB-lite"/>
    </source>
</evidence>
<feature type="region of interest" description="Disordered" evidence="5">
    <location>
        <begin position="239"/>
        <end position="277"/>
    </location>
</feature>
<dbReference type="PANTHER" id="PTHR11073:SF46">
    <property type="entry name" value="CALRETICULIN"/>
    <property type="match status" value="1"/>
</dbReference>
<feature type="compositionally biased region" description="Basic and acidic residues" evidence="5">
    <location>
        <begin position="1291"/>
        <end position="1340"/>
    </location>
</feature>
<dbReference type="Pfam" id="PF00262">
    <property type="entry name" value="Calreticulin"/>
    <property type="match status" value="2"/>
</dbReference>
<dbReference type="PRINTS" id="PR00626">
    <property type="entry name" value="CALRETICULIN"/>
</dbReference>
<evidence type="ECO:0000313" key="7">
    <source>
        <dbReference type="Proteomes" id="UP001291926"/>
    </source>
</evidence>
<dbReference type="SUPFAM" id="SSF63887">
    <property type="entry name" value="P-domain of calnexin/calreticulin"/>
    <property type="match status" value="1"/>
</dbReference>
<dbReference type="SMART" id="SM00726">
    <property type="entry name" value="UIM"/>
    <property type="match status" value="2"/>
</dbReference>
<proteinExistence type="inferred from homology"/>
<evidence type="ECO:0000256" key="1">
    <source>
        <dbReference type="ARBA" id="ARBA00004240"/>
    </source>
</evidence>
<feature type="region of interest" description="Disordered" evidence="5">
    <location>
        <begin position="349"/>
        <end position="407"/>
    </location>
</feature>
<feature type="non-terminal residue" evidence="6">
    <location>
        <position position="1357"/>
    </location>
</feature>
<keyword evidence="3" id="KW-0256">Endoplasmic reticulum</keyword>
<sequence length="1357" mass="154831">MGSKVPAKEAAAEGMFLNYLTYHTTSTPLMKEILEKFKAASLVNFMEAHKDMIFKDQVMEFYGSKKDVNFEKLEITAKIGDKAICVTPKLLSERYGLSLEGSTDIANLSTPFEADFWNLASKKDEMLTGSIKKNQLKDEFQRMADLVAKVLENCTFSLDSVPMKRLHTMIAIFYGLKVNWANYIWYILADHKVRGQTLHRIFLSHLLVNLGCDVTNGKDVHKAKELKIYEPVKSGRSKEPAVVTELKQKKRKASEPEKPADKGKKSKSTVQTAKPAVEARTVVSKRKDAADLIVDETVKEINEMSVGTSSDKTISAELPVENVAKRTRSAMKDTATSTVANPPFTKRTARKKLTLLDEDTELSELAKRSPQSAERPVESVKESTEKKSADQVKQIPTPTAEVAKPQEDPEVQILEPIAAAPVAVALPETTAAAPVVESRNARRKRTGKAKVSAYHRKKREEAEQRKSDEAELKRALEASQKEANVKNLTEAELAAKEEAELAKALEESKKDAYGPRRSGGIVIGEKKPKEGDFVLPRAEPIKKKKKEVRRAIEIVQSDPSAFKEFEAELERLNQLFQSRTTFLPEKIRYNRWREYRLNKSEEEIQAWKEFATEGRWVLNWLQTTSIAKALDSDFVRNRLHDFAKVIVSQEAAAIKNSLPKRVGPADDRVDRAVKIAVYTTLEKWAERSRFEPGSSSSMPTLPSLRQIAYGSDISTYQEKLRIQQTTSPFMPADLIRQKTVVSTDGTEIIHIADEPASEEQKKDQKAEEINLNTSKKLPIMVKDLVPLALEWKAEESPVLHEATVQQEEEPAELPQEEDPAESSYPAPTADLHSSLMESIQMLIETTMKEMESRNKLMIKQMQEETAKMVKDAIEDFPLPPDNSLMLTHSILNMSRNIEDVKADVGHLHTALQRNEADIARVVRVMTQVGEAETEKNIALMQEVTNITDKAQTELSTLQLNVDCLNDHSDGWHSRWVRSDWKKIEGKAGSFKHTAGKWHGDPDDKGIQTSTDARHFAISAKIPEFNNKNRTLVLQYSIRFEQDIECGGGYIKLLSGFVNQKKFGGDTPYSMMFGPDICGTQTKKLHVILSYQGQNYPIKKDLQCETDKLTHFYTFVLRPDATYSILIDGRERDSGSMYTDWDILPPRKIKAVNAKKPADWDDREYIDDPNHVKPEGYDSIPREIPDPKAKEPHDWDEEEDGIWKAPKIPNPQYKGPWKRKKIKNPNYQGKWKIPWIDNPEFEDDPDLYVLKPIKYVGIEVWQVKAGSVYDNILICDDPDYAKKVVEEVFSNREAEKEAFEEAEKLRKAREEEEAQRAREEGERRKRERGYDRKDRERERYRDRYKKHRHHDYLDDDYH</sequence>
<feature type="region of interest" description="Disordered" evidence="5">
    <location>
        <begin position="1161"/>
        <end position="1197"/>
    </location>
</feature>
<comment type="subcellular location">
    <subcellularLocation>
        <location evidence="1">Endoplasmic reticulum</location>
    </subcellularLocation>
</comment>
<dbReference type="PROSITE" id="PS00803">
    <property type="entry name" value="CALRETICULIN_1"/>
    <property type="match status" value="1"/>
</dbReference>
<dbReference type="InterPro" id="IPR001580">
    <property type="entry name" value="Calret/calnex"/>
</dbReference>
<gene>
    <name evidence="6" type="ORF">RD792_003647</name>
</gene>
<comment type="caution">
    <text evidence="6">The sequence shown here is derived from an EMBL/GenBank/DDBJ whole genome shotgun (WGS) entry which is preliminary data.</text>
</comment>
<feature type="compositionally biased region" description="Basic and acidic residues" evidence="5">
    <location>
        <begin position="375"/>
        <end position="390"/>
    </location>
</feature>
<protein>
    <recommendedName>
        <fullName evidence="8">Calreticulin</fullName>
    </recommendedName>
</protein>
<dbReference type="InterPro" id="IPR003903">
    <property type="entry name" value="UIM_dom"/>
</dbReference>
<feature type="region of interest" description="Disordered" evidence="5">
    <location>
        <begin position="798"/>
        <end position="829"/>
    </location>
</feature>
<organism evidence="6 7">
    <name type="scientific">Penstemon davidsonii</name>
    <dbReference type="NCBI Taxonomy" id="160366"/>
    <lineage>
        <taxon>Eukaryota</taxon>
        <taxon>Viridiplantae</taxon>
        <taxon>Streptophyta</taxon>
        <taxon>Embryophyta</taxon>
        <taxon>Tracheophyta</taxon>
        <taxon>Spermatophyta</taxon>
        <taxon>Magnoliopsida</taxon>
        <taxon>eudicotyledons</taxon>
        <taxon>Gunneridae</taxon>
        <taxon>Pentapetalae</taxon>
        <taxon>asterids</taxon>
        <taxon>lamiids</taxon>
        <taxon>Lamiales</taxon>
        <taxon>Plantaginaceae</taxon>
        <taxon>Cheloneae</taxon>
        <taxon>Penstemon</taxon>
    </lineage>
</organism>
<evidence type="ECO:0000256" key="4">
    <source>
        <dbReference type="ARBA" id="ARBA00023186"/>
    </source>
</evidence>
<keyword evidence="7" id="KW-1185">Reference proteome</keyword>
<dbReference type="InterPro" id="IPR009033">
    <property type="entry name" value="Calreticulin/calnexin_P_dom_sf"/>
</dbReference>
<feature type="compositionally biased region" description="Acidic residues" evidence="5">
    <location>
        <begin position="806"/>
        <end position="820"/>
    </location>
</feature>
<dbReference type="EMBL" id="JAYDYQ010001088">
    <property type="protein sequence ID" value="KAK4487909.1"/>
    <property type="molecule type" value="Genomic_DNA"/>
</dbReference>
<dbReference type="Proteomes" id="UP001291926">
    <property type="component" value="Unassembled WGS sequence"/>
</dbReference>
<accession>A0ABR0DF93</accession>
<feature type="compositionally biased region" description="Basic and acidic residues" evidence="5">
    <location>
        <begin position="459"/>
        <end position="472"/>
    </location>
</feature>
<feature type="region of interest" description="Disordered" evidence="5">
    <location>
        <begin position="429"/>
        <end position="472"/>
    </location>
</feature>